<evidence type="ECO:0000313" key="4">
    <source>
        <dbReference type="EMBL" id="EWT07745.1"/>
    </source>
</evidence>
<evidence type="ECO:0000256" key="1">
    <source>
        <dbReference type="ARBA" id="ARBA00009670"/>
    </source>
</evidence>
<dbReference type="InterPro" id="IPR050154">
    <property type="entry name" value="UbiB_kinase"/>
</dbReference>
<dbReference type="InterPro" id="IPR004147">
    <property type="entry name" value="ABC1_dom"/>
</dbReference>
<organism evidence="4 5">
    <name type="scientific">Intrasporangium chromatireducens Q5-1</name>
    <dbReference type="NCBI Taxonomy" id="584657"/>
    <lineage>
        <taxon>Bacteria</taxon>
        <taxon>Bacillati</taxon>
        <taxon>Actinomycetota</taxon>
        <taxon>Actinomycetes</taxon>
        <taxon>Micrococcales</taxon>
        <taxon>Intrasporangiaceae</taxon>
        <taxon>Intrasporangium</taxon>
    </lineage>
</organism>
<dbReference type="CDD" id="cd05121">
    <property type="entry name" value="ABC1_ADCK3-like"/>
    <property type="match status" value="1"/>
</dbReference>
<dbReference type="PANTHER" id="PTHR10566:SF113">
    <property type="entry name" value="PROTEIN ACTIVITY OF BC1 COMPLEX KINASE 7, CHLOROPLASTIC"/>
    <property type="match status" value="1"/>
</dbReference>
<comment type="caution">
    <text evidence="4">The sequence shown here is derived from an EMBL/GenBank/DDBJ whole genome shotgun (WGS) entry which is preliminary data.</text>
</comment>
<reference evidence="5" key="1">
    <citation type="submission" date="2013-08" db="EMBL/GenBank/DDBJ databases">
        <title>Intrasporangium oryzae NRRL B-24470.</title>
        <authorList>
            <person name="Liu H."/>
            <person name="Wang G."/>
        </authorList>
    </citation>
    <scope>NUCLEOTIDE SEQUENCE [LARGE SCALE GENOMIC DNA]</scope>
    <source>
        <strain evidence="5">Q5-1</strain>
    </source>
</reference>
<sequence length="576" mass="62825">MPAGADARTSRARRYREIVDVLSVHGFGYLLGATGMAGRFPFQRGLPGHEAGRTYTQAEHLRLAFEQLGPAFIKLGQVISTRPDLLPAHYLDELATLQDAASPVLPDDVLATVAEELGATPGLYNFETVPLAAGSIGTVHTATVDGGEVVVKVRRTGAVESVHADLDILADLAQRACRRSQLARDYDVVAVAAEFAQTLNNELDYLAEGRNAERFARNFADDGGVVFPKVMWGQTTSRVLTLERIRGIRIGETEALDAAGVDRHEVATLAARTLCKMVFEDGFFHADPHPGNFFVLDGGRLGIIDFGMVGELDDDLRQRLIRLFAALITRSPDHVAAALIDLTTASTAVDRAALRDDVAPFVDRFAGLPLNDLPIGELVSGVNAILRRHRLRLPRHVALLLKTLVMAEGMGRQLDPGFRFAHVMAPFADRLLARPLTREQLVRRLLTWSGSLTRLSADTPQALRDVIGALDGTSVRVRLSEADLLAIVTSIRDTGDRLIAALLAAAALQAMDRRHRRRPDCAEARGKSLILAGLAVIASHRALYAHHSSNADPRGPVRMRFSRPRHRPSEQMHVKP</sequence>
<dbReference type="EMBL" id="AWQS01000005">
    <property type="protein sequence ID" value="EWT07745.1"/>
    <property type="molecule type" value="Genomic_DNA"/>
</dbReference>
<dbReference type="AlphaFoldDB" id="W9GNP5"/>
<dbReference type="PROSITE" id="PS50011">
    <property type="entry name" value="PROTEIN_KINASE_DOM"/>
    <property type="match status" value="1"/>
</dbReference>
<comment type="similarity">
    <text evidence="1">Belongs to the protein kinase superfamily. ADCK protein kinase family.</text>
</comment>
<dbReference type="GO" id="GO:0004672">
    <property type="term" value="F:protein kinase activity"/>
    <property type="evidence" value="ECO:0007669"/>
    <property type="project" value="InterPro"/>
</dbReference>
<name>W9GNP5_9MICO</name>
<feature type="region of interest" description="Disordered" evidence="2">
    <location>
        <begin position="547"/>
        <end position="576"/>
    </location>
</feature>
<accession>W9GNP5</accession>
<dbReference type="InterPro" id="IPR011009">
    <property type="entry name" value="Kinase-like_dom_sf"/>
</dbReference>
<proteinExistence type="inferred from homology"/>
<feature type="domain" description="Protein kinase" evidence="3">
    <location>
        <begin position="125"/>
        <end position="491"/>
    </location>
</feature>
<evidence type="ECO:0000259" key="3">
    <source>
        <dbReference type="PROSITE" id="PS50011"/>
    </source>
</evidence>
<dbReference type="Proteomes" id="UP000019494">
    <property type="component" value="Unassembled WGS sequence"/>
</dbReference>
<gene>
    <name evidence="4" type="ORF">N864_23550</name>
</gene>
<dbReference type="PANTHER" id="PTHR10566">
    <property type="entry name" value="CHAPERONE-ACTIVITY OF BC1 COMPLEX CABC1 -RELATED"/>
    <property type="match status" value="1"/>
</dbReference>
<dbReference type="GO" id="GO:0005524">
    <property type="term" value="F:ATP binding"/>
    <property type="evidence" value="ECO:0007669"/>
    <property type="project" value="InterPro"/>
</dbReference>
<dbReference type="PATRIC" id="fig|584657.3.peg.272"/>
<protein>
    <submittedName>
        <fullName evidence="4">ABC transporter</fullName>
    </submittedName>
</protein>
<evidence type="ECO:0000256" key="2">
    <source>
        <dbReference type="SAM" id="MobiDB-lite"/>
    </source>
</evidence>
<dbReference type="InterPro" id="IPR000719">
    <property type="entry name" value="Prot_kinase_dom"/>
</dbReference>
<dbReference type="Pfam" id="PF03109">
    <property type="entry name" value="ABC1"/>
    <property type="match status" value="1"/>
</dbReference>
<feature type="compositionally biased region" description="Basic and acidic residues" evidence="2">
    <location>
        <begin position="567"/>
        <end position="576"/>
    </location>
</feature>
<dbReference type="SUPFAM" id="SSF56112">
    <property type="entry name" value="Protein kinase-like (PK-like)"/>
    <property type="match status" value="1"/>
</dbReference>
<keyword evidence="5" id="KW-1185">Reference proteome</keyword>
<evidence type="ECO:0000313" key="5">
    <source>
        <dbReference type="Proteomes" id="UP000019494"/>
    </source>
</evidence>